<reference evidence="1" key="1">
    <citation type="submission" date="2023-12" db="EMBL/GenBank/DDBJ databases">
        <title>Genome sequencing and assembly of bacterial species from a model synthetic community.</title>
        <authorList>
            <person name="Hogle S.L."/>
        </authorList>
    </citation>
    <scope>NUCLEOTIDE SEQUENCE</scope>
    <source>
        <strain evidence="1">SBW25</strain>
    </source>
</reference>
<evidence type="ECO:0000313" key="2">
    <source>
        <dbReference type="Proteomes" id="UP001325023"/>
    </source>
</evidence>
<protein>
    <submittedName>
        <fullName evidence="1">Flippase</fullName>
    </submittedName>
</protein>
<gene>
    <name evidence="1" type="ORF">U0037_08250</name>
</gene>
<sequence>MSIRNNTVWNLIGTGAPFLLGLITIPYLIKWTGVEMFGVLTLVWILIGYFSLFDFGLGRALTQTVAKKIAEEKIDEVSITINLGLFLVVFAGVCGGVLLGAISHMLGAHWLGVSAELQSDVVISFLIAAAGIPLTTATSGLRGVLEAYQEFGKVNVLRVLLGVANFGAPALTVLILGPELKWMVASLVAARVVVFIAHTYLVGQKSSFFWVSPKKHKAEIRQLITFGSWMTLSNVISPLMVTGDRFVISSMMGASFVAYYTVPFEVLVRFLVIPAALTAAIFPRLSALLVTDMRSAYSLFRKSVMLVAAVMLVFCATAAFGSNFGMTLWLGTEFSEQSAMLASILAIGILFNSVAQIPHSVVQAAGNVKGTAIVHLAEFCIYFPILYLAVRNFGLMGAVVVWVIRAFVDMSLMFLLSRKIFLKQERN</sequence>
<keyword evidence="2" id="KW-1185">Reference proteome</keyword>
<accession>A0ACD4XY24</accession>
<dbReference type="Proteomes" id="UP001325023">
    <property type="component" value="Chromosome"/>
</dbReference>
<organism evidence="1 2">
    <name type="scientific">Pseudomonas fluorescens</name>
    <dbReference type="NCBI Taxonomy" id="294"/>
    <lineage>
        <taxon>Bacteria</taxon>
        <taxon>Pseudomonadati</taxon>
        <taxon>Pseudomonadota</taxon>
        <taxon>Gammaproteobacteria</taxon>
        <taxon>Pseudomonadales</taxon>
        <taxon>Pseudomonadaceae</taxon>
        <taxon>Pseudomonas</taxon>
    </lineage>
</organism>
<proteinExistence type="predicted"/>
<name>A0ACD4XY24_PSEFL</name>
<evidence type="ECO:0000313" key="1">
    <source>
        <dbReference type="EMBL" id="WQD73944.1"/>
    </source>
</evidence>
<dbReference type="EMBL" id="CP140009">
    <property type="protein sequence ID" value="WQD73944.1"/>
    <property type="molecule type" value="Genomic_DNA"/>
</dbReference>